<dbReference type="InterPro" id="IPR025857">
    <property type="entry name" value="MacB_PCD"/>
</dbReference>
<organism evidence="9 10">
    <name type="scientific">Vagococcus penaei</name>
    <dbReference type="NCBI Taxonomy" id="633807"/>
    <lineage>
        <taxon>Bacteria</taxon>
        <taxon>Bacillati</taxon>
        <taxon>Bacillota</taxon>
        <taxon>Bacilli</taxon>
        <taxon>Lactobacillales</taxon>
        <taxon>Enterococcaceae</taxon>
        <taxon>Vagococcus</taxon>
    </lineage>
</organism>
<evidence type="ECO:0000259" key="8">
    <source>
        <dbReference type="Pfam" id="PF12704"/>
    </source>
</evidence>
<protein>
    <submittedName>
        <fullName evidence="9">Permease</fullName>
    </submittedName>
</protein>
<keyword evidence="10" id="KW-1185">Reference proteome</keyword>
<dbReference type="PANTHER" id="PTHR30572:SF4">
    <property type="entry name" value="ABC TRANSPORTER PERMEASE YTRF"/>
    <property type="match status" value="1"/>
</dbReference>
<accession>A0A1Q2D7B8</accession>
<dbReference type="InterPro" id="IPR050250">
    <property type="entry name" value="Macrolide_Exporter_MacB"/>
</dbReference>
<dbReference type="STRING" id="633807.BW732_08285"/>
<evidence type="ECO:0000256" key="4">
    <source>
        <dbReference type="ARBA" id="ARBA00022989"/>
    </source>
</evidence>
<comment type="similarity">
    <text evidence="6">Belongs to the ABC-4 integral membrane protein family.</text>
</comment>
<dbReference type="KEGG" id="vpi:BW732_08285"/>
<evidence type="ECO:0000259" key="7">
    <source>
        <dbReference type="Pfam" id="PF02687"/>
    </source>
</evidence>
<dbReference type="AlphaFoldDB" id="A0A1Q2D7B8"/>
<feature type="domain" description="ABC3 transporter permease C-terminal" evidence="7">
    <location>
        <begin position="297"/>
        <end position="420"/>
    </location>
</feature>
<dbReference type="EMBL" id="CP019609">
    <property type="protein sequence ID" value="AQP54220.1"/>
    <property type="molecule type" value="Genomic_DNA"/>
</dbReference>
<evidence type="ECO:0000256" key="6">
    <source>
        <dbReference type="ARBA" id="ARBA00038076"/>
    </source>
</evidence>
<feature type="domain" description="MacB-like periplasmic core" evidence="8">
    <location>
        <begin position="21"/>
        <end position="217"/>
    </location>
</feature>
<dbReference type="InterPro" id="IPR003838">
    <property type="entry name" value="ABC3_permease_C"/>
</dbReference>
<evidence type="ECO:0000256" key="3">
    <source>
        <dbReference type="ARBA" id="ARBA00022692"/>
    </source>
</evidence>
<dbReference type="PANTHER" id="PTHR30572">
    <property type="entry name" value="MEMBRANE COMPONENT OF TRANSPORTER-RELATED"/>
    <property type="match status" value="1"/>
</dbReference>
<keyword evidence="5" id="KW-0472">Membrane</keyword>
<comment type="subcellular location">
    <subcellularLocation>
        <location evidence="1">Cell membrane</location>
        <topology evidence="1">Multi-pass membrane protein</topology>
    </subcellularLocation>
</comment>
<evidence type="ECO:0000256" key="5">
    <source>
        <dbReference type="ARBA" id="ARBA00023136"/>
    </source>
</evidence>
<sequence>MKIWDIFRSASANLLRNKSRTILTIIAIFIGAFTISLTVGINIGVNDYVDKQLNSLGDANQMFITPKREMTGFPGAESEGPQVYQEGAKSNDEQNYLSKDDLKKLKDTKGLTKVKAFETYTTEFIQSQDSKKYVIQAQPDTGVKLELSAGKQVDNDTDSYEMDLAPEFVKALGFKNAKAAVGKEITLGVAQMASGKQELVKVKVVGVREDSIIQGGTSLTNQSLSKKLTAINQEGLPDSMKNKVPMATALVDSSYTAKEVTDLKNRLSDAGFEAQTIEDSIGTVKSVINGITGVLTMFGGIALLAASFGIINTLYMSVQERTREIGLMKAMGMSGGKIFTLFSVEALLIGFWGSVIGVLGAMGAGQLINNFAADSFLKNLDGLTLIEFSVQPVIMIILLIMLIAFLAGTFPAKRAAKLDPITALRYE</sequence>
<dbReference type="Pfam" id="PF12704">
    <property type="entry name" value="MacB_PCD"/>
    <property type="match status" value="1"/>
</dbReference>
<keyword evidence="2" id="KW-1003">Cell membrane</keyword>
<proteinExistence type="inferred from homology"/>
<evidence type="ECO:0000256" key="1">
    <source>
        <dbReference type="ARBA" id="ARBA00004651"/>
    </source>
</evidence>
<evidence type="ECO:0000313" key="10">
    <source>
        <dbReference type="Proteomes" id="UP000188246"/>
    </source>
</evidence>
<dbReference type="Pfam" id="PF02687">
    <property type="entry name" value="FtsX"/>
    <property type="match status" value="1"/>
</dbReference>
<dbReference type="GO" id="GO:0005886">
    <property type="term" value="C:plasma membrane"/>
    <property type="evidence" value="ECO:0007669"/>
    <property type="project" value="UniProtKB-SubCell"/>
</dbReference>
<dbReference type="GO" id="GO:0022857">
    <property type="term" value="F:transmembrane transporter activity"/>
    <property type="evidence" value="ECO:0007669"/>
    <property type="project" value="TreeGrafter"/>
</dbReference>
<gene>
    <name evidence="9" type="ORF">BW732_08285</name>
</gene>
<evidence type="ECO:0000256" key="2">
    <source>
        <dbReference type="ARBA" id="ARBA00022475"/>
    </source>
</evidence>
<dbReference type="RefSeq" id="WP_077276297.1">
    <property type="nucleotide sequence ID" value="NZ_CP019609.1"/>
</dbReference>
<keyword evidence="3" id="KW-0812">Transmembrane</keyword>
<dbReference type="OrthoDB" id="9770036at2"/>
<name>A0A1Q2D7B8_9ENTE</name>
<evidence type="ECO:0000313" key="9">
    <source>
        <dbReference type="EMBL" id="AQP54220.1"/>
    </source>
</evidence>
<reference evidence="9 10" key="1">
    <citation type="journal article" date="2010" name="Int. J. Syst. Evol. Microbiol.">
        <title>Vagococcus penaei sp. nov., isolated from spoilage microbiota of cooked shrimp (Penaeus vannamei).</title>
        <authorList>
            <person name="Jaffres E."/>
            <person name="Prevost H."/>
            <person name="Rossero A."/>
            <person name="Joffraud J.J."/>
            <person name="Dousset X."/>
        </authorList>
    </citation>
    <scope>NUCLEOTIDE SEQUENCE [LARGE SCALE GENOMIC DNA]</scope>
    <source>
        <strain evidence="9 10">CD276</strain>
    </source>
</reference>
<keyword evidence="4" id="KW-1133">Transmembrane helix</keyword>
<dbReference type="Proteomes" id="UP000188246">
    <property type="component" value="Chromosome"/>
</dbReference>